<dbReference type="AlphaFoldDB" id="A0A6A3CJM5"/>
<dbReference type="Pfam" id="PF03552">
    <property type="entry name" value="Cellulose_synt"/>
    <property type="match status" value="2"/>
</dbReference>
<dbReference type="EMBL" id="VEPZ02000241">
    <property type="protein sequence ID" value="KAE8728996.1"/>
    <property type="molecule type" value="Genomic_DNA"/>
</dbReference>
<evidence type="ECO:0000256" key="7">
    <source>
        <dbReference type="ARBA" id="ARBA00023316"/>
    </source>
</evidence>
<evidence type="ECO:0000313" key="11">
    <source>
        <dbReference type="Proteomes" id="UP000436088"/>
    </source>
</evidence>
<keyword evidence="3" id="KW-0808">Transferase</keyword>
<reference evidence="10" key="1">
    <citation type="submission" date="2019-09" db="EMBL/GenBank/DDBJ databases">
        <title>Draft genome information of white flower Hibiscus syriacus.</title>
        <authorList>
            <person name="Kim Y.-M."/>
        </authorList>
    </citation>
    <scope>NUCLEOTIDE SEQUENCE [LARGE SCALE GENOMIC DNA]</scope>
    <source>
        <strain evidence="10">YM2019G1</strain>
    </source>
</reference>
<evidence type="ECO:0000256" key="1">
    <source>
        <dbReference type="ARBA" id="ARBA00004308"/>
    </source>
</evidence>
<protein>
    <submittedName>
        <fullName evidence="10">Cellulose synthase A catalytic subunit 8</fullName>
    </submittedName>
</protein>
<dbReference type="PANTHER" id="PTHR13301">
    <property type="entry name" value="X-BOX TRANSCRIPTION FACTOR-RELATED"/>
    <property type="match status" value="1"/>
</dbReference>
<keyword evidence="11" id="KW-1185">Reference proteome</keyword>
<evidence type="ECO:0000313" key="10">
    <source>
        <dbReference type="EMBL" id="KAE8728996.1"/>
    </source>
</evidence>
<comment type="caution">
    <text evidence="10">The sequence shown here is derived from an EMBL/GenBank/DDBJ whole genome shotgun (WGS) entry which is preliminary data.</text>
</comment>
<comment type="subcellular location">
    <subcellularLocation>
        <location evidence="1">Endomembrane system</location>
    </subcellularLocation>
</comment>
<dbReference type="GO" id="GO:0016760">
    <property type="term" value="F:cellulose synthase (UDP-forming) activity"/>
    <property type="evidence" value="ECO:0007669"/>
    <property type="project" value="InterPro"/>
</dbReference>
<dbReference type="GO" id="GO:0016020">
    <property type="term" value="C:membrane"/>
    <property type="evidence" value="ECO:0007669"/>
    <property type="project" value="InterPro"/>
</dbReference>
<name>A0A6A3CJM5_HIBSY</name>
<evidence type="ECO:0000256" key="5">
    <source>
        <dbReference type="ARBA" id="ARBA00022989"/>
    </source>
</evidence>
<keyword evidence="6" id="KW-0472">Membrane</keyword>
<organism evidence="10 11">
    <name type="scientific">Hibiscus syriacus</name>
    <name type="common">Rose of Sharon</name>
    <dbReference type="NCBI Taxonomy" id="106335"/>
    <lineage>
        <taxon>Eukaryota</taxon>
        <taxon>Viridiplantae</taxon>
        <taxon>Streptophyta</taxon>
        <taxon>Embryophyta</taxon>
        <taxon>Tracheophyta</taxon>
        <taxon>Spermatophyta</taxon>
        <taxon>Magnoliopsida</taxon>
        <taxon>eudicotyledons</taxon>
        <taxon>Gunneridae</taxon>
        <taxon>Pentapetalae</taxon>
        <taxon>rosids</taxon>
        <taxon>malvids</taxon>
        <taxon>Malvales</taxon>
        <taxon>Malvaceae</taxon>
        <taxon>Malvoideae</taxon>
        <taxon>Hibiscus</taxon>
    </lineage>
</organism>
<keyword evidence="5" id="KW-1133">Transmembrane helix</keyword>
<sequence length="687" mass="77418">MTRRKKGTCVMLPDESYSTPEGFALITHQSSNTSKRGRPWCEHCKKPGHSKEKCRKFHGKPQDWKSKTSHDNKSSLVPAIFVTSFTKEQIAELQKLFEKFQWPCEGHLVIKEPEDHINGNKDLFYNFFPKFGKAVKTANGSLCKIEVHKLSTDLHCYAIFTDIDCTLQALNSKKMIAAEIEEEISKSTSPTLDDFPIVIRKGVRQCTKHPVEKFAGYNSLMHSFQAFTTTLDKEHVPTSIDKALKDSKWRRAIEEEICALEKNATWIVTDLPQGKKSIDTPMVASLKFRKEDGSLIDKEKFQRLVGTLIYLSLTRLDTTFPVNVISQHMPNPTEEHMASTNRILKYLKKTPGHDLMFKKTQDITIKIFQTPIGSEILLKEDPLVATALLFGVFLGQSGGLDAEGNELPRLVYVSREKRPGFQHHKKGWCYECPCLKRCYVFSDGSKPWEINLRGLDGIQGPVYVGSGRSRKKNSKSSKKGSDKNKSGKHVDSSVPIFNLEDIEEGVEASTLMENGGVPQPATPETLLKEASHVISCGYEEKQTGEIGWIYGSVTEDILTGFKMHARGWRSIYCMPKRPPFKGSAPINLSDRLNQVLQWALGSVEILFSRYCPIWYGYKGRLKWLERMLTLPSTQSLLFLFSCTAHCQQSVCSLTRELVGVVAGISYAINSGYQSWVPSLVSYSMPSG</sequence>
<evidence type="ECO:0000256" key="4">
    <source>
        <dbReference type="ARBA" id="ARBA00022692"/>
    </source>
</evidence>
<dbReference type="GO" id="GO:0012505">
    <property type="term" value="C:endomembrane system"/>
    <property type="evidence" value="ECO:0007669"/>
    <property type="project" value="UniProtKB-SubCell"/>
</dbReference>
<evidence type="ECO:0000256" key="3">
    <source>
        <dbReference type="ARBA" id="ARBA00022679"/>
    </source>
</evidence>
<proteinExistence type="predicted"/>
<accession>A0A6A3CJM5</accession>
<feature type="compositionally biased region" description="Basic and acidic residues" evidence="9">
    <location>
        <begin position="479"/>
        <end position="491"/>
    </location>
</feature>
<evidence type="ECO:0000256" key="9">
    <source>
        <dbReference type="SAM" id="MobiDB-lite"/>
    </source>
</evidence>
<gene>
    <name evidence="10" type="ORF">F3Y22_tig00004013pilonHSYRG00055</name>
</gene>
<evidence type="ECO:0000256" key="2">
    <source>
        <dbReference type="ARBA" id="ARBA00022676"/>
    </source>
</evidence>
<feature type="compositionally biased region" description="Basic residues" evidence="9">
    <location>
        <begin position="468"/>
        <end position="478"/>
    </location>
</feature>
<evidence type="ECO:0000256" key="6">
    <source>
        <dbReference type="ARBA" id="ARBA00023136"/>
    </source>
</evidence>
<feature type="region of interest" description="Disordered" evidence="9">
    <location>
        <begin position="46"/>
        <end position="70"/>
    </location>
</feature>
<dbReference type="GO" id="GO:0030244">
    <property type="term" value="P:cellulose biosynthetic process"/>
    <property type="evidence" value="ECO:0007669"/>
    <property type="project" value="InterPro"/>
</dbReference>
<feature type="region of interest" description="Disordered" evidence="9">
    <location>
        <begin position="463"/>
        <end position="491"/>
    </location>
</feature>
<dbReference type="InterPro" id="IPR005150">
    <property type="entry name" value="Cellulose_synth"/>
</dbReference>
<feature type="compositionally biased region" description="Basic and acidic residues" evidence="9">
    <location>
        <begin position="60"/>
        <end position="70"/>
    </location>
</feature>
<evidence type="ECO:0000256" key="8">
    <source>
        <dbReference type="PIRSR" id="PIRSR605150-2"/>
    </source>
</evidence>
<keyword evidence="2" id="KW-0328">Glycosyltransferase</keyword>
<dbReference type="GO" id="GO:0071555">
    <property type="term" value="P:cell wall organization"/>
    <property type="evidence" value="ECO:0007669"/>
    <property type="project" value="UniProtKB-KW"/>
</dbReference>
<dbReference type="Proteomes" id="UP000436088">
    <property type="component" value="Unassembled WGS sequence"/>
</dbReference>
<keyword evidence="4" id="KW-0812">Transmembrane</keyword>
<feature type="binding site" evidence="8">
    <location>
        <position position="425"/>
    </location>
    <ligand>
        <name>UDP-alpha-D-glucose</name>
        <dbReference type="ChEBI" id="CHEBI:58885"/>
    </ligand>
</feature>
<keyword evidence="7" id="KW-0961">Cell wall biogenesis/degradation</keyword>